<evidence type="ECO:0000256" key="1">
    <source>
        <dbReference type="SAM" id="MobiDB-lite"/>
    </source>
</evidence>
<reference evidence="3" key="1">
    <citation type="submission" date="2016-06" db="EMBL/GenBank/DDBJ databases">
        <title>Parallel loss of symbiosis genes in relatives of nitrogen-fixing non-legume Parasponia.</title>
        <authorList>
            <person name="Van Velzen R."/>
            <person name="Holmer R."/>
            <person name="Bu F."/>
            <person name="Rutten L."/>
            <person name="Van Zeijl A."/>
            <person name="Liu W."/>
            <person name="Santuari L."/>
            <person name="Cao Q."/>
            <person name="Sharma T."/>
            <person name="Shen D."/>
            <person name="Roswanjaya Y."/>
            <person name="Wardhani T."/>
            <person name="Kalhor M.S."/>
            <person name="Jansen J."/>
            <person name="Van den Hoogen J."/>
            <person name="Gungor B."/>
            <person name="Hartog M."/>
            <person name="Hontelez J."/>
            <person name="Verver J."/>
            <person name="Yang W.-C."/>
            <person name="Schijlen E."/>
            <person name="Repin R."/>
            <person name="Schilthuizen M."/>
            <person name="Schranz E."/>
            <person name="Heidstra R."/>
            <person name="Miyata K."/>
            <person name="Fedorova E."/>
            <person name="Kohlen W."/>
            <person name="Bisseling T."/>
            <person name="Smit S."/>
            <person name="Geurts R."/>
        </authorList>
    </citation>
    <scope>NUCLEOTIDE SEQUENCE [LARGE SCALE GENOMIC DNA]</scope>
    <source>
        <strain evidence="3">cv. RG33-2</strain>
    </source>
</reference>
<evidence type="ECO:0000313" key="2">
    <source>
        <dbReference type="EMBL" id="PON94467.1"/>
    </source>
</evidence>
<dbReference type="AlphaFoldDB" id="A0A2P5F9K5"/>
<name>A0A2P5F9K5_TREOI</name>
<feature type="compositionally biased region" description="Basic and acidic residues" evidence="1">
    <location>
        <begin position="8"/>
        <end position="20"/>
    </location>
</feature>
<feature type="region of interest" description="Disordered" evidence="1">
    <location>
        <begin position="1"/>
        <end position="25"/>
    </location>
</feature>
<dbReference type="EMBL" id="JXTC01000051">
    <property type="protein sequence ID" value="PON94467.1"/>
    <property type="molecule type" value="Genomic_DNA"/>
</dbReference>
<accession>A0A2P5F9K5</accession>
<protein>
    <submittedName>
        <fullName evidence="2">Uncharacterized protein</fullName>
    </submittedName>
</protein>
<keyword evidence="3" id="KW-1185">Reference proteome</keyword>
<dbReference type="Proteomes" id="UP000237000">
    <property type="component" value="Unassembled WGS sequence"/>
</dbReference>
<dbReference type="InParanoid" id="A0A2P5F9K5"/>
<feature type="non-terminal residue" evidence="2">
    <location>
        <position position="1"/>
    </location>
</feature>
<proteinExistence type="predicted"/>
<gene>
    <name evidence="2" type="ORF">TorRG33x02_097140</name>
</gene>
<comment type="caution">
    <text evidence="2">The sequence shown here is derived from an EMBL/GenBank/DDBJ whole genome shotgun (WGS) entry which is preliminary data.</text>
</comment>
<organism evidence="2 3">
    <name type="scientific">Trema orientale</name>
    <name type="common">Charcoal tree</name>
    <name type="synonym">Celtis orientalis</name>
    <dbReference type="NCBI Taxonomy" id="63057"/>
    <lineage>
        <taxon>Eukaryota</taxon>
        <taxon>Viridiplantae</taxon>
        <taxon>Streptophyta</taxon>
        <taxon>Embryophyta</taxon>
        <taxon>Tracheophyta</taxon>
        <taxon>Spermatophyta</taxon>
        <taxon>Magnoliopsida</taxon>
        <taxon>eudicotyledons</taxon>
        <taxon>Gunneridae</taxon>
        <taxon>Pentapetalae</taxon>
        <taxon>rosids</taxon>
        <taxon>fabids</taxon>
        <taxon>Rosales</taxon>
        <taxon>Cannabaceae</taxon>
        <taxon>Trema</taxon>
    </lineage>
</organism>
<sequence length="54" mass="5115">GGGTGGGRDLDGGGSLDERGVLGTKDLGKGGGGGLVKEGGGGLICLLFRVENEV</sequence>
<evidence type="ECO:0000313" key="3">
    <source>
        <dbReference type="Proteomes" id="UP000237000"/>
    </source>
</evidence>